<accession>A0A9P5ZIK6</accession>
<protein>
    <submittedName>
        <fullName evidence="1">Uncharacterized protein</fullName>
    </submittedName>
</protein>
<reference evidence="1" key="1">
    <citation type="submission" date="2020-11" db="EMBL/GenBank/DDBJ databases">
        <authorList>
            <consortium name="DOE Joint Genome Institute"/>
            <person name="Ahrendt S."/>
            <person name="Riley R."/>
            <person name="Andreopoulos W."/>
            <person name="Labutti K."/>
            <person name="Pangilinan J."/>
            <person name="Ruiz-Duenas F.J."/>
            <person name="Barrasa J.M."/>
            <person name="Sanchez-Garcia M."/>
            <person name="Camarero S."/>
            <person name="Miyauchi S."/>
            <person name="Serrano A."/>
            <person name="Linde D."/>
            <person name="Babiker R."/>
            <person name="Drula E."/>
            <person name="Ayuso-Fernandez I."/>
            <person name="Pacheco R."/>
            <person name="Padilla G."/>
            <person name="Ferreira P."/>
            <person name="Barriuso J."/>
            <person name="Kellner H."/>
            <person name="Castanera R."/>
            <person name="Alfaro M."/>
            <person name="Ramirez L."/>
            <person name="Pisabarro A.G."/>
            <person name="Kuo A."/>
            <person name="Tritt A."/>
            <person name="Lipzen A."/>
            <person name="He G."/>
            <person name="Yan M."/>
            <person name="Ng V."/>
            <person name="Cullen D."/>
            <person name="Martin F."/>
            <person name="Rosso M.-N."/>
            <person name="Henrissat B."/>
            <person name="Hibbett D."/>
            <person name="Martinez A.T."/>
            <person name="Grigoriev I.V."/>
        </authorList>
    </citation>
    <scope>NUCLEOTIDE SEQUENCE</scope>
    <source>
        <strain evidence="1">ATCC 90797</strain>
    </source>
</reference>
<proteinExistence type="predicted"/>
<dbReference type="Proteomes" id="UP000807025">
    <property type="component" value="Unassembled WGS sequence"/>
</dbReference>
<dbReference type="EMBL" id="MU154729">
    <property type="protein sequence ID" value="KAF9488141.1"/>
    <property type="molecule type" value="Genomic_DNA"/>
</dbReference>
<organism evidence="1 2">
    <name type="scientific">Pleurotus eryngii</name>
    <name type="common">Boletus of the steppes</name>
    <dbReference type="NCBI Taxonomy" id="5323"/>
    <lineage>
        <taxon>Eukaryota</taxon>
        <taxon>Fungi</taxon>
        <taxon>Dikarya</taxon>
        <taxon>Basidiomycota</taxon>
        <taxon>Agaricomycotina</taxon>
        <taxon>Agaricomycetes</taxon>
        <taxon>Agaricomycetidae</taxon>
        <taxon>Agaricales</taxon>
        <taxon>Pleurotineae</taxon>
        <taxon>Pleurotaceae</taxon>
        <taxon>Pleurotus</taxon>
    </lineage>
</organism>
<evidence type="ECO:0000313" key="1">
    <source>
        <dbReference type="EMBL" id="KAF9488141.1"/>
    </source>
</evidence>
<name>A0A9P5ZIK6_PLEER</name>
<sequence>MCYILIDLALVDCDRSTFLNLPPLLQTWGLLTGWASVLAVTWWLDLIPMYPSLKSYIVFAFAWMALENTALSCGGWPHSQDFLCMFPDKTALAHGAEPAQLRPFRPPVGENIYQQLWMKQLAIHLNVSGLFRQVLPSRDKYQCAIGLGQGFYPCEALIFVAGGNKCAPVNPGGELFPCHLYIIY</sequence>
<keyword evidence="2" id="KW-1185">Reference proteome</keyword>
<dbReference type="AlphaFoldDB" id="A0A9P5ZIK6"/>
<gene>
    <name evidence="1" type="ORF">BDN71DRAFT_1436336</name>
</gene>
<comment type="caution">
    <text evidence="1">The sequence shown here is derived from an EMBL/GenBank/DDBJ whole genome shotgun (WGS) entry which is preliminary data.</text>
</comment>
<evidence type="ECO:0000313" key="2">
    <source>
        <dbReference type="Proteomes" id="UP000807025"/>
    </source>
</evidence>